<feature type="compositionally biased region" description="Pro residues" evidence="13">
    <location>
        <begin position="417"/>
        <end position="427"/>
    </location>
</feature>
<comment type="caution">
    <text evidence="16">The sequence shown here is derived from an EMBL/GenBank/DDBJ whole genome shotgun (WGS) entry which is preliminary data.</text>
</comment>
<evidence type="ECO:0000256" key="11">
    <source>
        <dbReference type="ARBA" id="ARBA00023008"/>
    </source>
</evidence>
<keyword evidence="9" id="KW-0677">Repeat</keyword>
<dbReference type="Gene3D" id="2.60.40.420">
    <property type="entry name" value="Cupredoxins - blue copper proteins"/>
    <property type="match status" value="2"/>
</dbReference>
<dbReference type="Pfam" id="PF00394">
    <property type="entry name" value="Cu-oxidase"/>
    <property type="match status" value="1"/>
</dbReference>
<dbReference type="CDD" id="cd13875">
    <property type="entry name" value="CuRO_2_LCC_plant"/>
    <property type="match status" value="1"/>
</dbReference>
<evidence type="ECO:0000256" key="10">
    <source>
        <dbReference type="ARBA" id="ARBA00023002"/>
    </source>
</evidence>
<accession>A0AAD8TTM3</accession>
<evidence type="ECO:0000256" key="3">
    <source>
        <dbReference type="ARBA" id="ARBA00004271"/>
    </source>
</evidence>
<dbReference type="SUPFAM" id="SSF49503">
    <property type="entry name" value="Cupredoxins"/>
    <property type="match status" value="2"/>
</dbReference>
<keyword evidence="8" id="KW-0479">Metal-binding</keyword>
<feature type="region of interest" description="Disordered" evidence="13">
    <location>
        <begin position="363"/>
        <end position="471"/>
    </location>
</feature>
<evidence type="ECO:0000256" key="2">
    <source>
        <dbReference type="ARBA" id="ARBA00002075"/>
    </source>
</evidence>
<evidence type="ECO:0000256" key="6">
    <source>
        <dbReference type="ARBA" id="ARBA00022523"/>
    </source>
</evidence>
<dbReference type="PANTHER" id="PTHR11709">
    <property type="entry name" value="MULTI-COPPER OXIDASE"/>
    <property type="match status" value="1"/>
</dbReference>
<reference evidence="16" key="1">
    <citation type="submission" date="2023-07" db="EMBL/GenBank/DDBJ databases">
        <title>A chromosome-level genome assembly of Lolium multiflorum.</title>
        <authorList>
            <person name="Chen Y."/>
            <person name="Copetti D."/>
            <person name="Kolliker R."/>
            <person name="Studer B."/>
        </authorList>
    </citation>
    <scope>NUCLEOTIDE SEQUENCE</scope>
    <source>
        <strain evidence="16">02402/16</strain>
        <tissue evidence="16">Leaf</tissue>
    </source>
</reference>
<feature type="domain" description="Plastocyanin-like" evidence="15">
    <location>
        <begin position="275"/>
        <end position="357"/>
    </location>
</feature>
<keyword evidence="11" id="KW-0186">Copper</keyword>
<dbReference type="InterPro" id="IPR034285">
    <property type="entry name" value="CuRO_2_LCC"/>
</dbReference>
<organism evidence="16 17">
    <name type="scientific">Lolium multiflorum</name>
    <name type="common">Italian ryegrass</name>
    <name type="synonym">Lolium perenne subsp. multiflorum</name>
    <dbReference type="NCBI Taxonomy" id="4521"/>
    <lineage>
        <taxon>Eukaryota</taxon>
        <taxon>Viridiplantae</taxon>
        <taxon>Streptophyta</taxon>
        <taxon>Embryophyta</taxon>
        <taxon>Tracheophyta</taxon>
        <taxon>Spermatophyta</taxon>
        <taxon>Magnoliopsida</taxon>
        <taxon>Liliopsida</taxon>
        <taxon>Poales</taxon>
        <taxon>Poaceae</taxon>
        <taxon>BOP clade</taxon>
        <taxon>Pooideae</taxon>
        <taxon>Poodae</taxon>
        <taxon>Poeae</taxon>
        <taxon>Poeae Chloroplast Group 2 (Poeae type)</taxon>
        <taxon>Loliodinae</taxon>
        <taxon>Loliinae</taxon>
        <taxon>Lolium</taxon>
    </lineage>
</organism>
<comment type="catalytic activity">
    <reaction evidence="1">
        <text>4 hydroquinone + O2 = 4 benzosemiquinone + 2 H2O</text>
        <dbReference type="Rhea" id="RHEA:11276"/>
        <dbReference type="ChEBI" id="CHEBI:15377"/>
        <dbReference type="ChEBI" id="CHEBI:15379"/>
        <dbReference type="ChEBI" id="CHEBI:17594"/>
        <dbReference type="ChEBI" id="CHEBI:17977"/>
        <dbReference type="EC" id="1.10.3.2"/>
    </reaction>
</comment>
<dbReference type="Proteomes" id="UP001231189">
    <property type="component" value="Unassembled WGS sequence"/>
</dbReference>
<dbReference type="GO" id="GO:0005507">
    <property type="term" value="F:copper ion binding"/>
    <property type="evidence" value="ECO:0007669"/>
    <property type="project" value="InterPro"/>
</dbReference>
<dbReference type="InterPro" id="IPR045087">
    <property type="entry name" value="Cu-oxidase_fam"/>
</dbReference>
<dbReference type="Pfam" id="PF07731">
    <property type="entry name" value="Cu-oxidase_2"/>
    <property type="match status" value="1"/>
</dbReference>
<evidence type="ECO:0000313" key="17">
    <source>
        <dbReference type="Proteomes" id="UP001231189"/>
    </source>
</evidence>
<evidence type="ECO:0000256" key="13">
    <source>
        <dbReference type="SAM" id="MobiDB-lite"/>
    </source>
</evidence>
<evidence type="ECO:0000256" key="8">
    <source>
        <dbReference type="ARBA" id="ARBA00022723"/>
    </source>
</evidence>
<evidence type="ECO:0000259" key="15">
    <source>
        <dbReference type="Pfam" id="PF07731"/>
    </source>
</evidence>
<feature type="domain" description="Plastocyanin-like" evidence="14">
    <location>
        <begin position="17"/>
        <end position="139"/>
    </location>
</feature>
<dbReference type="GO" id="GO:0046274">
    <property type="term" value="P:lignin catabolic process"/>
    <property type="evidence" value="ECO:0007669"/>
    <property type="project" value="UniProtKB-KW"/>
</dbReference>
<dbReference type="EC" id="1.10.3.2" evidence="5"/>
<evidence type="ECO:0000256" key="7">
    <source>
        <dbReference type="ARBA" id="ARBA00022525"/>
    </source>
</evidence>
<comment type="similarity">
    <text evidence="4">Belongs to the multicopper oxidase family.</text>
</comment>
<proteinExistence type="inferred from homology"/>
<keyword evidence="12" id="KW-0439">Lignin degradation</keyword>
<sequence>MQRPSVARRSQAGSHKGEWWDTDLLELERRIKNGEMKEVPTSSTINGKLGAFNNCSGVIADDYVLNVEHGKTYLLRIVNAALHAEFYLKIAGHIFTVVAADANYVKPYTTDLIAISPGETVDVLVVANAPPGKYYMVAMTVPSQWIVEEPLLNTLVISRGIIQYNNTSKGSENTPVLSPELPVDDMGNISFYFHGNLTSLLMPSVPASIDERIFIDVDQGYICKEGESPCRTAVTRMNNISFQLPTSVSLLQAHYYNNISSSISMVREFPSSPPNIEFNRGNTMKATSMRRVRYNTTLEIVFQGPPGETSYLNPMHLHGHDFFILAQGIGEYDPNKDVHTYNLVDPPVRNVALVPSTRAAHAATSSFGRPLSPPEAAEPRPDPPRPRWALKGPDLGQAGASRSHHATSRPSGCVTVSPPPDVVPPRDAPPRHPGRPATAGTVADLCTPPPAEETPRLPSMRAGKGCSAAGGTARASLGGLRRRRWLGRRREWVAGLGFSVACPSPAVSCRDSSLTVA</sequence>
<keyword evidence="17" id="KW-1185">Reference proteome</keyword>
<evidence type="ECO:0000259" key="14">
    <source>
        <dbReference type="Pfam" id="PF00394"/>
    </source>
</evidence>
<dbReference type="GO" id="GO:0048046">
    <property type="term" value="C:apoplast"/>
    <property type="evidence" value="ECO:0007669"/>
    <property type="project" value="UniProtKB-SubCell"/>
</dbReference>
<name>A0AAD8TTM3_LOLMU</name>
<protein>
    <recommendedName>
        <fullName evidence="5">laccase</fullName>
        <ecNumber evidence="5">1.10.3.2</ecNumber>
    </recommendedName>
</protein>
<evidence type="ECO:0000256" key="12">
    <source>
        <dbReference type="ARBA" id="ARBA00023185"/>
    </source>
</evidence>
<dbReference type="AlphaFoldDB" id="A0AAD8TTM3"/>
<evidence type="ECO:0000313" key="16">
    <source>
        <dbReference type="EMBL" id="KAK1692114.1"/>
    </source>
</evidence>
<dbReference type="PANTHER" id="PTHR11709:SF356">
    <property type="entry name" value="LACCASE"/>
    <property type="match status" value="1"/>
</dbReference>
<dbReference type="EMBL" id="JAUUTY010000001">
    <property type="protein sequence ID" value="KAK1692114.1"/>
    <property type="molecule type" value="Genomic_DNA"/>
</dbReference>
<dbReference type="InterPro" id="IPR008972">
    <property type="entry name" value="Cupredoxin"/>
</dbReference>
<evidence type="ECO:0000256" key="9">
    <source>
        <dbReference type="ARBA" id="ARBA00022737"/>
    </source>
</evidence>
<evidence type="ECO:0000256" key="1">
    <source>
        <dbReference type="ARBA" id="ARBA00000349"/>
    </source>
</evidence>
<keyword evidence="7" id="KW-0964">Secreted</keyword>
<dbReference type="InterPro" id="IPR001117">
    <property type="entry name" value="Cu-oxidase_2nd"/>
</dbReference>
<dbReference type="InterPro" id="IPR011706">
    <property type="entry name" value="Cu-oxidase_C"/>
</dbReference>
<keyword evidence="10" id="KW-0560">Oxidoreductase</keyword>
<comment type="function">
    <text evidence="2">Lignin degradation and detoxification of lignin-derived products.</text>
</comment>
<dbReference type="GO" id="GO:0052716">
    <property type="term" value="F:hydroquinone:oxygen oxidoreductase activity"/>
    <property type="evidence" value="ECO:0007669"/>
    <property type="project" value="UniProtKB-EC"/>
</dbReference>
<comment type="subcellular location">
    <subcellularLocation>
        <location evidence="3">Secreted</location>
        <location evidence="3">Extracellular space</location>
        <location evidence="3">Apoplast</location>
    </subcellularLocation>
</comment>
<evidence type="ECO:0000256" key="5">
    <source>
        <dbReference type="ARBA" id="ARBA00012297"/>
    </source>
</evidence>
<keyword evidence="6" id="KW-0052">Apoplast</keyword>
<evidence type="ECO:0000256" key="4">
    <source>
        <dbReference type="ARBA" id="ARBA00010609"/>
    </source>
</evidence>
<gene>
    <name evidence="16" type="ORF">QYE76_008811</name>
</gene>